<dbReference type="Proteomes" id="UP000000763">
    <property type="component" value="Chromosome 10"/>
</dbReference>
<feature type="compositionally biased region" description="Low complexity" evidence="1">
    <location>
        <begin position="161"/>
        <end position="172"/>
    </location>
</feature>
<evidence type="ECO:0000313" key="3">
    <source>
        <dbReference type="Proteomes" id="UP000000763"/>
    </source>
</evidence>
<dbReference type="Gramene" id="Os10t0475000-01">
    <property type="protein sequence ID" value="Os10t0475000-01"/>
    <property type="gene ID" value="Os10g0475000"/>
</dbReference>
<dbReference type="AlphaFoldDB" id="A0A0P0XV85"/>
<dbReference type="EMBL" id="AP008216">
    <property type="protein sequence ID" value="BAH94934.1"/>
    <property type="molecule type" value="Genomic_DNA"/>
</dbReference>
<feature type="compositionally biased region" description="Gly residues" evidence="1">
    <location>
        <begin position="138"/>
        <end position="153"/>
    </location>
</feature>
<feature type="compositionally biased region" description="Low complexity" evidence="1">
    <location>
        <begin position="203"/>
        <end position="219"/>
    </location>
</feature>
<reference evidence="2 3" key="1">
    <citation type="journal article" date="2005" name="Nature">
        <title>The map-based sequence of the rice genome.</title>
        <authorList>
            <consortium name="International rice genome sequencing project (IRGSP)"/>
            <person name="Matsumoto T."/>
            <person name="Wu J."/>
            <person name="Kanamori H."/>
            <person name="Katayose Y."/>
            <person name="Fujisawa M."/>
            <person name="Namiki N."/>
            <person name="Mizuno H."/>
            <person name="Yamamoto K."/>
            <person name="Antonio B.A."/>
            <person name="Baba T."/>
            <person name="Sakata K."/>
            <person name="Nagamura Y."/>
            <person name="Aoki H."/>
            <person name="Arikawa K."/>
            <person name="Arita K."/>
            <person name="Bito T."/>
            <person name="Chiden Y."/>
            <person name="Fujitsuka N."/>
            <person name="Fukunaka R."/>
            <person name="Hamada M."/>
            <person name="Harada C."/>
            <person name="Hayashi A."/>
            <person name="Hijishita S."/>
            <person name="Honda M."/>
            <person name="Hosokawa S."/>
            <person name="Ichikawa Y."/>
            <person name="Idonuma A."/>
            <person name="Iijima M."/>
            <person name="Ikeda M."/>
            <person name="Ikeno M."/>
            <person name="Ito K."/>
            <person name="Ito S."/>
            <person name="Ito T."/>
            <person name="Ito Y."/>
            <person name="Ito Y."/>
            <person name="Iwabuchi A."/>
            <person name="Kamiya K."/>
            <person name="Karasawa W."/>
            <person name="Kurita K."/>
            <person name="Katagiri S."/>
            <person name="Kikuta A."/>
            <person name="Kobayashi H."/>
            <person name="Kobayashi N."/>
            <person name="Machita K."/>
            <person name="Maehara T."/>
            <person name="Masukawa M."/>
            <person name="Mizubayashi T."/>
            <person name="Mukai Y."/>
            <person name="Nagasaki H."/>
            <person name="Nagata Y."/>
            <person name="Naito S."/>
            <person name="Nakashima M."/>
            <person name="Nakama Y."/>
            <person name="Nakamichi Y."/>
            <person name="Nakamura M."/>
            <person name="Meguro A."/>
            <person name="Negishi M."/>
            <person name="Ohta I."/>
            <person name="Ohta T."/>
            <person name="Okamoto M."/>
            <person name="Ono N."/>
            <person name="Saji S."/>
            <person name="Sakaguchi M."/>
            <person name="Sakai K."/>
            <person name="Shibata M."/>
            <person name="Shimokawa T."/>
            <person name="Song J."/>
            <person name="Takazaki Y."/>
            <person name="Terasawa K."/>
            <person name="Tsugane M."/>
            <person name="Tsuji K."/>
            <person name="Ueda S."/>
            <person name="Waki K."/>
            <person name="Yamagata H."/>
            <person name="Yamamoto M."/>
            <person name="Yamamoto S."/>
            <person name="Yamane H."/>
            <person name="Yoshiki S."/>
            <person name="Yoshihara R."/>
            <person name="Yukawa K."/>
            <person name="Zhong H."/>
            <person name="Yano M."/>
            <person name="Yuan Q."/>
            <person name="Ouyang S."/>
            <person name="Liu J."/>
            <person name="Jones K.M."/>
            <person name="Gansberger K."/>
            <person name="Moffat K."/>
            <person name="Hill J."/>
            <person name="Bera J."/>
            <person name="Fadrosh D."/>
            <person name="Jin S."/>
            <person name="Johri S."/>
            <person name="Kim M."/>
            <person name="Overton L."/>
            <person name="Reardon M."/>
            <person name="Tsitrin T."/>
            <person name="Vuong H."/>
            <person name="Weaver B."/>
            <person name="Ciecko A."/>
            <person name="Tallon L."/>
            <person name="Jackson J."/>
            <person name="Pai G."/>
            <person name="Aken S.V."/>
            <person name="Utterback T."/>
            <person name="Reidmuller S."/>
            <person name="Feldblyum T."/>
            <person name="Hsiao J."/>
            <person name="Zismann V."/>
            <person name="Iobst S."/>
            <person name="de Vazeille A.R."/>
            <person name="Buell C.R."/>
            <person name="Ying K."/>
            <person name="Li Y."/>
            <person name="Lu T."/>
            <person name="Huang Y."/>
            <person name="Zhao Q."/>
            <person name="Feng Q."/>
            <person name="Zhang L."/>
            <person name="Zhu J."/>
            <person name="Weng Q."/>
            <person name="Mu J."/>
            <person name="Lu Y."/>
            <person name="Fan D."/>
            <person name="Liu Y."/>
            <person name="Guan J."/>
            <person name="Zhang Y."/>
            <person name="Yu S."/>
            <person name="Liu X."/>
            <person name="Zhang Y."/>
            <person name="Hong G."/>
            <person name="Han B."/>
            <person name="Choisne N."/>
            <person name="Demange N."/>
            <person name="Orjeda G."/>
            <person name="Samain S."/>
            <person name="Cattolico L."/>
            <person name="Pelletier E."/>
            <person name="Couloux A."/>
            <person name="Segurens B."/>
            <person name="Wincker P."/>
            <person name="D'Hont A."/>
            <person name="Scarpelli C."/>
            <person name="Weissenbach J."/>
            <person name="Salanoubat M."/>
            <person name="Quetier F."/>
            <person name="Yu Y."/>
            <person name="Kim H.R."/>
            <person name="Rambo T."/>
            <person name="Currie J."/>
            <person name="Collura K."/>
            <person name="Luo M."/>
            <person name="Yang T."/>
            <person name="Ammiraju J.S.S."/>
            <person name="Engler F."/>
            <person name="Soderlund C."/>
            <person name="Wing R.A."/>
            <person name="Palmer L.E."/>
            <person name="de la Bastide M."/>
            <person name="Spiegel L."/>
            <person name="Nascimento L."/>
            <person name="Zutavern T."/>
            <person name="O'Shaughnessy A."/>
            <person name="Dike S."/>
            <person name="Dedhia N."/>
            <person name="Preston R."/>
            <person name="Balija V."/>
            <person name="McCombie W.R."/>
            <person name="Chow T."/>
            <person name="Chen H."/>
            <person name="Chung M."/>
            <person name="Chen C."/>
            <person name="Shaw J."/>
            <person name="Wu H."/>
            <person name="Hsiao K."/>
            <person name="Chao Y."/>
            <person name="Chu M."/>
            <person name="Cheng C."/>
            <person name="Hour A."/>
            <person name="Lee P."/>
            <person name="Lin S."/>
            <person name="Lin Y."/>
            <person name="Liou J."/>
            <person name="Liu S."/>
            <person name="Hsing Y."/>
            <person name="Raghuvanshi S."/>
            <person name="Mohanty A."/>
            <person name="Bharti A.K."/>
            <person name="Gaur A."/>
            <person name="Gupta V."/>
            <person name="Kumar D."/>
            <person name="Ravi V."/>
            <person name="Vij S."/>
            <person name="Kapur A."/>
            <person name="Khurana P."/>
            <person name="Khurana P."/>
            <person name="Khurana J.P."/>
            <person name="Tyagi A.K."/>
            <person name="Gaikwad K."/>
            <person name="Singh A."/>
            <person name="Dalal V."/>
            <person name="Srivastava S."/>
            <person name="Dixit A."/>
            <person name="Pal A.K."/>
            <person name="Ghazi I.A."/>
            <person name="Yadav M."/>
            <person name="Pandit A."/>
            <person name="Bhargava A."/>
            <person name="Sureshbabu K."/>
            <person name="Batra K."/>
            <person name="Sharma T.R."/>
            <person name="Mohapatra T."/>
            <person name="Singh N.K."/>
            <person name="Messing J."/>
            <person name="Nelson A.B."/>
            <person name="Fuks G."/>
            <person name="Kavchok S."/>
            <person name="Keizer G."/>
            <person name="Linton E."/>
            <person name="Llaca V."/>
            <person name="Song R."/>
            <person name="Tanyolac B."/>
            <person name="Young S."/>
            <person name="Ho-Il K."/>
            <person name="Hahn J.H."/>
            <person name="Sangsakoo G."/>
            <person name="Vanavichit A."/>
            <person name="de Mattos Luiz.A.T."/>
            <person name="Zimmer P.D."/>
            <person name="Malone G."/>
            <person name="Dellagostin O."/>
            <person name="de Oliveira A.C."/>
            <person name="Bevan M."/>
            <person name="Bancroft I."/>
            <person name="Minx P."/>
            <person name="Cordum H."/>
            <person name="Wilson R."/>
            <person name="Cheng Z."/>
            <person name="Jin W."/>
            <person name="Jiang J."/>
            <person name="Leong S.A."/>
            <person name="Iwama H."/>
            <person name="Gojobori T."/>
            <person name="Itoh T."/>
            <person name="Niimura Y."/>
            <person name="Fujii Y."/>
            <person name="Habara T."/>
            <person name="Sakai H."/>
            <person name="Sato Y."/>
            <person name="Wilson G."/>
            <person name="Kumar K."/>
            <person name="McCouch S."/>
            <person name="Juretic N."/>
            <person name="Hoen D."/>
            <person name="Wright S."/>
            <person name="Bruskiewich R."/>
            <person name="Bureau T."/>
            <person name="Miyao A."/>
            <person name="Hirochika H."/>
            <person name="Nishikawa T."/>
            <person name="Kadowaki K."/>
            <person name="Sugiura M."/>
            <person name="Burr B."/>
            <person name="Sasaki T."/>
        </authorList>
    </citation>
    <scope>NUCLEOTIDE SEQUENCE [LARGE SCALE GENOMIC DNA]</scope>
    <source>
        <strain evidence="3">cv. Nipponbare</strain>
    </source>
</reference>
<feature type="compositionally biased region" description="Basic residues" evidence="1">
    <location>
        <begin position="220"/>
        <end position="233"/>
    </location>
</feature>
<feature type="compositionally biased region" description="Basic residues" evidence="1">
    <location>
        <begin position="173"/>
        <end position="202"/>
    </location>
</feature>
<reference evidence="3" key="2">
    <citation type="journal article" date="2008" name="Nucleic Acids Res.">
        <title>The rice annotation project database (RAP-DB): 2008 update.</title>
        <authorList>
            <consortium name="The rice annotation project (RAP)"/>
        </authorList>
    </citation>
    <scope>GENOME REANNOTATION</scope>
    <source>
        <strain evidence="3">cv. Nipponbare</strain>
    </source>
</reference>
<accession>A0A0P0XV85</accession>
<organism evidence="2 3">
    <name type="scientific">Oryza sativa subsp. japonica</name>
    <name type="common">Rice</name>
    <dbReference type="NCBI Taxonomy" id="39947"/>
    <lineage>
        <taxon>Eukaryota</taxon>
        <taxon>Viridiplantae</taxon>
        <taxon>Streptophyta</taxon>
        <taxon>Embryophyta</taxon>
        <taxon>Tracheophyta</taxon>
        <taxon>Spermatophyta</taxon>
        <taxon>Magnoliopsida</taxon>
        <taxon>Liliopsida</taxon>
        <taxon>Poales</taxon>
        <taxon>Poaceae</taxon>
        <taxon>BOP clade</taxon>
        <taxon>Oryzoideae</taxon>
        <taxon>Oryzeae</taxon>
        <taxon>Oryzinae</taxon>
        <taxon>Oryza</taxon>
        <taxon>Oryza sativa</taxon>
    </lineage>
</organism>
<protein>
    <submittedName>
        <fullName evidence="2">Os10g0475000 protein</fullName>
    </submittedName>
</protein>
<sequence length="233" mass="25478">MVTRVGFVRAFTVRVRGIRPTRGKPKIPCQLGLQRDQKSFVAKIGHTNLIRKAAIDAGKNDAAALCGSWPHASWPRATLERAPRRRGNLVARRSPLRRGPTMELSSSRRHLPHCRLGSPDPTSHGLDLESSVEREAGGGEGTPEGQAGGGEGTPEGEEPTPRMSSIRSSSSIRSRRRRCSGRAAARRRWHSSGPYTHRRCRASRPAVAVRAAPRPSSRGPLRRRRRVGHPAAA</sequence>
<feature type="region of interest" description="Disordered" evidence="1">
    <location>
        <begin position="79"/>
        <end position="233"/>
    </location>
</feature>
<proteinExistence type="predicted"/>
<name>A0A0P0XV85_ORYSJ</name>
<gene>
    <name evidence="2" type="ordered locus">Os10g0475000</name>
</gene>
<dbReference type="KEGG" id="dosa:Os10g0475000"/>
<evidence type="ECO:0000256" key="1">
    <source>
        <dbReference type="SAM" id="MobiDB-lite"/>
    </source>
</evidence>
<evidence type="ECO:0000313" key="2">
    <source>
        <dbReference type="EMBL" id="BAH94934.1"/>
    </source>
</evidence>